<organism evidence="2 3">
    <name type="scientific">Callosobruchus maculatus</name>
    <name type="common">Southern cowpea weevil</name>
    <name type="synonym">Pulse bruchid</name>
    <dbReference type="NCBI Taxonomy" id="64391"/>
    <lineage>
        <taxon>Eukaryota</taxon>
        <taxon>Metazoa</taxon>
        <taxon>Ecdysozoa</taxon>
        <taxon>Arthropoda</taxon>
        <taxon>Hexapoda</taxon>
        <taxon>Insecta</taxon>
        <taxon>Pterygota</taxon>
        <taxon>Neoptera</taxon>
        <taxon>Endopterygota</taxon>
        <taxon>Coleoptera</taxon>
        <taxon>Polyphaga</taxon>
        <taxon>Cucujiformia</taxon>
        <taxon>Chrysomeloidea</taxon>
        <taxon>Chrysomelidae</taxon>
        <taxon>Bruchinae</taxon>
        <taxon>Bruchini</taxon>
        <taxon>Callosobruchus</taxon>
    </lineage>
</organism>
<dbReference type="GO" id="GO:0003676">
    <property type="term" value="F:nucleic acid binding"/>
    <property type="evidence" value="ECO:0007669"/>
    <property type="project" value="InterPro"/>
</dbReference>
<feature type="domain" description="RNase H type-1" evidence="1">
    <location>
        <begin position="8"/>
        <end position="140"/>
    </location>
</feature>
<dbReference type="Pfam" id="PF00075">
    <property type="entry name" value="RNase_H"/>
    <property type="match status" value="1"/>
</dbReference>
<evidence type="ECO:0000313" key="2">
    <source>
        <dbReference type="EMBL" id="VEN36288.1"/>
    </source>
</evidence>
<gene>
    <name evidence="2" type="ORF">CALMAC_LOCUS1950</name>
</gene>
<dbReference type="OrthoDB" id="6777554at2759"/>
<dbReference type="SUPFAM" id="SSF53098">
    <property type="entry name" value="Ribonuclease H-like"/>
    <property type="match status" value="1"/>
</dbReference>
<dbReference type="Gene3D" id="3.30.420.10">
    <property type="entry name" value="Ribonuclease H-like superfamily/Ribonuclease H"/>
    <property type="match status" value="1"/>
</dbReference>
<proteinExistence type="predicted"/>
<dbReference type="InterPro" id="IPR002156">
    <property type="entry name" value="RNaseH_domain"/>
</dbReference>
<name>A0A653BL17_CALMS</name>
<sequence>INKIQEVAPDYKLVFTDASVEQSNHTCGIGIYSEDLDIKISRKLTNYTAISSAETLAIREAVKLSKNKSHKIAVISDSLSALQAITKQGVDKDQNYITLSTRAEIAAISQKGDVKLIWVPSHTGITGNEHPDKLALAGINQNLVYQNNSIPGRSFLGLIKDKLWNQWIENYKNGHQNKGQYYLDLQPTPLKIPWFYNLRYNNRAMISLIIRMRTNHCCTPTHLHKIGMKDDPSCACGEYGSLDHIIFNCALRPQLGNRCYTEALEVSKGPANVKTLCMNPTSKVVKDIRQNKKFGQLSE</sequence>
<evidence type="ECO:0000313" key="3">
    <source>
        <dbReference type="Proteomes" id="UP000410492"/>
    </source>
</evidence>
<accession>A0A653BL17</accession>
<protein>
    <recommendedName>
        <fullName evidence="1">RNase H type-1 domain-containing protein</fullName>
    </recommendedName>
</protein>
<dbReference type="InterPro" id="IPR036397">
    <property type="entry name" value="RNaseH_sf"/>
</dbReference>
<evidence type="ECO:0000259" key="1">
    <source>
        <dbReference type="PROSITE" id="PS50879"/>
    </source>
</evidence>
<feature type="non-terminal residue" evidence="2">
    <location>
        <position position="1"/>
    </location>
</feature>
<dbReference type="InterPro" id="IPR012337">
    <property type="entry name" value="RNaseH-like_sf"/>
</dbReference>
<dbReference type="GO" id="GO:0004523">
    <property type="term" value="F:RNA-DNA hybrid ribonuclease activity"/>
    <property type="evidence" value="ECO:0007669"/>
    <property type="project" value="InterPro"/>
</dbReference>
<dbReference type="PROSITE" id="PS50879">
    <property type="entry name" value="RNASE_H_1"/>
    <property type="match status" value="1"/>
</dbReference>
<dbReference type="AlphaFoldDB" id="A0A653BL17"/>
<dbReference type="CDD" id="cd09276">
    <property type="entry name" value="Rnase_HI_RT_non_LTR"/>
    <property type="match status" value="1"/>
</dbReference>
<keyword evidence="3" id="KW-1185">Reference proteome</keyword>
<dbReference type="Proteomes" id="UP000410492">
    <property type="component" value="Unassembled WGS sequence"/>
</dbReference>
<reference evidence="2 3" key="1">
    <citation type="submission" date="2019-01" db="EMBL/GenBank/DDBJ databases">
        <authorList>
            <person name="Sayadi A."/>
        </authorList>
    </citation>
    <scope>NUCLEOTIDE SEQUENCE [LARGE SCALE GENOMIC DNA]</scope>
</reference>
<dbReference type="EMBL" id="CAACVG010002280">
    <property type="protein sequence ID" value="VEN36288.1"/>
    <property type="molecule type" value="Genomic_DNA"/>
</dbReference>